<dbReference type="SFLD" id="SFLDG01129">
    <property type="entry name" value="C1.5:_HAD__Beta-PGM__Phosphata"/>
    <property type="match status" value="1"/>
</dbReference>
<dbReference type="NCBIfam" id="TIGR01549">
    <property type="entry name" value="HAD-SF-IA-v1"/>
    <property type="match status" value="1"/>
</dbReference>
<evidence type="ECO:0000256" key="3">
    <source>
        <dbReference type="ARBA" id="ARBA00022801"/>
    </source>
</evidence>
<dbReference type="Gene3D" id="3.40.50.1000">
    <property type="entry name" value="HAD superfamily/HAD-like"/>
    <property type="match status" value="1"/>
</dbReference>
<dbReference type="OrthoDB" id="25198at2"/>
<dbReference type="SFLD" id="SFLDS00003">
    <property type="entry name" value="Haloacid_Dehalogenase"/>
    <property type="match status" value="1"/>
</dbReference>
<protein>
    <submittedName>
        <fullName evidence="5">Putative FMN hydrolase 5-Amino-6-(5'-phosphoribitylamino)uracil phosphatase</fullName>
        <ecNumber evidence="5">3.1.3.-</ecNumber>
    </submittedName>
</protein>
<dbReference type="InterPro" id="IPR036412">
    <property type="entry name" value="HAD-like_sf"/>
</dbReference>
<evidence type="ECO:0000256" key="1">
    <source>
        <dbReference type="ARBA" id="ARBA00001946"/>
    </source>
</evidence>
<dbReference type="Pfam" id="PF00702">
    <property type="entry name" value="Hydrolase"/>
    <property type="match status" value="1"/>
</dbReference>
<keyword evidence="2" id="KW-0479">Metal-binding</keyword>
<dbReference type="SUPFAM" id="SSF56784">
    <property type="entry name" value="HAD-like"/>
    <property type="match status" value="1"/>
</dbReference>
<dbReference type="GO" id="GO:0016791">
    <property type="term" value="F:phosphatase activity"/>
    <property type="evidence" value="ECO:0007669"/>
    <property type="project" value="TreeGrafter"/>
</dbReference>
<dbReference type="Proteomes" id="UP000195918">
    <property type="component" value="Unassembled WGS sequence"/>
</dbReference>
<dbReference type="InterPro" id="IPR006439">
    <property type="entry name" value="HAD-SF_hydro_IA"/>
</dbReference>
<organism evidence="5 6">
    <name type="scientific">Vagococcus fluvialis bH819</name>
    <dbReference type="NCBI Taxonomy" id="1255619"/>
    <lineage>
        <taxon>Bacteria</taxon>
        <taxon>Bacillati</taxon>
        <taxon>Bacillota</taxon>
        <taxon>Bacilli</taxon>
        <taxon>Lactobacillales</taxon>
        <taxon>Enterococcaceae</taxon>
        <taxon>Vagococcus</taxon>
    </lineage>
</organism>
<proteinExistence type="predicted"/>
<dbReference type="GO" id="GO:0044281">
    <property type="term" value="P:small molecule metabolic process"/>
    <property type="evidence" value="ECO:0007669"/>
    <property type="project" value="UniProtKB-ARBA"/>
</dbReference>
<dbReference type="PANTHER" id="PTHR46470">
    <property type="entry name" value="N-ACYLNEURAMINATE-9-PHOSPHATASE"/>
    <property type="match status" value="1"/>
</dbReference>
<dbReference type="AlphaFoldDB" id="A0A1X6WLA0"/>
<evidence type="ECO:0000313" key="6">
    <source>
        <dbReference type="Proteomes" id="UP000195918"/>
    </source>
</evidence>
<evidence type="ECO:0000313" key="5">
    <source>
        <dbReference type="EMBL" id="SLM84466.1"/>
    </source>
</evidence>
<sequence>MEKKMKVVIFDVDDTLYDQIVPFEEALKASLPHASQELKKELKALYIRFRYYSDQVFHLTEEGTLSLEEMRVYRIQEALKDFEVSITKKEAEKFQQAYRDNQGKLEMKPEMASLIKELLAVDMMLGILTNGPTEHQKAKLDQLGLTNLISKETIFISGEVGLAKPSQAIFQHIETKLDKTSEQFVYIGDSYENDVIGAKSSGWTCIWLNKYEKDIREESFQPDIELVDYTQIRQMVMGLIK</sequence>
<dbReference type="Gene3D" id="1.20.120.710">
    <property type="entry name" value="Haloacid dehalogenase hydrolase-like domain"/>
    <property type="match status" value="1"/>
</dbReference>
<reference evidence="6" key="1">
    <citation type="submission" date="2017-02" db="EMBL/GenBank/DDBJ databases">
        <authorList>
            <person name="Dridi B."/>
        </authorList>
    </citation>
    <scope>NUCLEOTIDE SEQUENCE [LARGE SCALE GENOMIC DNA]</scope>
    <source>
        <strain evidence="6">bH819</strain>
    </source>
</reference>
<keyword evidence="6" id="KW-1185">Reference proteome</keyword>
<dbReference type="GO" id="GO:0046872">
    <property type="term" value="F:metal ion binding"/>
    <property type="evidence" value="ECO:0007669"/>
    <property type="project" value="UniProtKB-KW"/>
</dbReference>
<evidence type="ECO:0000256" key="4">
    <source>
        <dbReference type="ARBA" id="ARBA00022842"/>
    </source>
</evidence>
<dbReference type="InterPro" id="IPR051400">
    <property type="entry name" value="HAD-like_hydrolase"/>
</dbReference>
<dbReference type="InterPro" id="IPR023214">
    <property type="entry name" value="HAD_sf"/>
</dbReference>
<dbReference type="PANTHER" id="PTHR46470:SF2">
    <property type="entry name" value="GLYCERALDEHYDE 3-PHOSPHATE PHOSPHATASE"/>
    <property type="match status" value="1"/>
</dbReference>
<keyword evidence="3 5" id="KW-0378">Hydrolase</keyword>
<evidence type="ECO:0000256" key="2">
    <source>
        <dbReference type="ARBA" id="ARBA00022723"/>
    </source>
</evidence>
<gene>
    <name evidence="5" type="ORF">FM121_00135</name>
</gene>
<dbReference type="RefSeq" id="WP_086950132.1">
    <property type="nucleotide sequence ID" value="NZ_FWFD01000002.1"/>
</dbReference>
<keyword evidence="4" id="KW-0460">Magnesium</keyword>
<name>A0A1X6WLA0_9ENTE</name>
<dbReference type="EMBL" id="FWFD01000002">
    <property type="protein sequence ID" value="SLM84466.1"/>
    <property type="molecule type" value="Genomic_DNA"/>
</dbReference>
<dbReference type="PRINTS" id="PR00413">
    <property type="entry name" value="HADHALOGNASE"/>
</dbReference>
<comment type="cofactor">
    <cofactor evidence="1">
        <name>Mg(2+)</name>
        <dbReference type="ChEBI" id="CHEBI:18420"/>
    </cofactor>
</comment>
<dbReference type="NCBIfam" id="TIGR01509">
    <property type="entry name" value="HAD-SF-IA-v3"/>
    <property type="match status" value="1"/>
</dbReference>
<accession>A0A1X6WLA0</accession>
<dbReference type="EC" id="3.1.3.-" evidence="5"/>